<dbReference type="AlphaFoldDB" id="A0A1W6ZVR1"/>
<dbReference type="Proteomes" id="UP000194137">
    <property type="component" value="Chromosome"/>
</dbReference>
<dbReference type="SUPFAM" id="SSF51695">
    <property type="entry name" value="PLC-like phosphodiesterases"/>
    <property type="match status" value="1"/>
</dbReference>
<reference evidence="1 2" key="1">
    <citation type="submission" date="2017-05" db="EMBL/GenBank/DDBJ databases">
        <title>Full genome sequence of Pseudorhodoplanes sinuspersici.</title>
        <authorList>
            <person name="Dastgheib S.M.M."/>
            <person name="Shavandi M."/>
            <person name="Tirandaz H."/>
        </authorList>
    </citation>
    <scope>NUCLEOTIDE SEQUENCE [LARGE SCALE GENOMIC DNA]</scope>
    <source>
        <strain evidence="1 2">RIPI110</strain>
    </source>
</reference>
<name>A0A1W6ZVR1_9HYPH</name>
<protein>
    <submittedName>
        <fullName evidence="1">Glycerophosphodiester phosphodiesterase</fullName>
    </submittedName>
</protein>
<gene>
    <name evidence="1" type="ORF">CAK95_21970</name>
</gene>
<dbReference type="Pfam" id="PF03009">
    <property type="entry name" value="GDPD"/>
    <property type="match status" value="1"/>
</dbReference>
<dbReference type="RefSeq" id="WP_086089865.1">
    <property type="nucleotide sequence ID" value="NZ_CP021112.1"/>
</dbReference>
<accession>A0A1W6ZVR1</accession>
<dbReference type="EMBL" id="CP021112">
    <property type="protein sequence ID" value="ARQ01474.1"/>
    <property type="molecule type" value="Genomic_DNA"/>
</dbReference>
<dbReference type="Gene3D" id="3.20.20.190">
    <property type="entry name" value="Phosphatidylinositol (PI) phosphodiesterase"/>
    <property type="match status" value="1"/>
</dbReference>
<dbReference type="InterPro" id="IPR030395">
    <property type="entry name" value="GP_PDE_dom"/>
</dbReference>
<dbReference type="PANTHER" id="PTHR46211">
    <property type="entry name" value="GLYCEROPHOSPHORYL DIESTER PHOSPHODIESTERASE"/>
    <property type="match status" value="1"/>
</dbReference>
<proteinExistence type="predicted"/>
<organism evidence="1 2">
    <name type="scientific">Pseudorhodoplanes sinuspersici</name>
    <dbReference type="NCBI Taxonomy" id="1235591"/>
    <lineage>
        <taxon>Bacteria</taxon>
        <taxon>Pseudomonadati</taxon>
        <taxon>Pseudomonadota</taxon>
        <taxon>Alphaproteobacteria</taxon>
        <taxon>Hyphomicrobiales</taxon>
        <taxon>Pseudorhodoplanes</taxon>
    </lineage>
</organism>
<dbReference type="PROSITE" id="PS51704">
    <property type="entry name" value="GP_PDE"/>
    <property type="match status" value="1"/>
</dbReference>
<dbReference type="KEGG" id="psin:CAK95_21970"/>
<dbReference type="STRING" id="1235591.CAK95_21970"/>
<dbReference type="PANTHER" id="PTHR46211:SF1">
    <property type="entry name" value="GLYCEROPHOSPHODIESTER PHOSPHODIESTERASE, CYTOPLASMIC"/>
    <property type="match status" value="1"/>
</dbReference>
<evidence type="ECO:0000313" key="1">
    <source>
        <dbReference type="EMBL" id="ARQ01474.1"/>
    </source>
</evidence>
<dbReference type="OrthoDB" id="384721at2"/>
<sequence length="241" mass="26115">MPGLDWLTARPVAHRGLHETARGIVENTASAFSAAIVGNYAIECDLQLAGDGEAMVFHDETLDRLTERRGPIAALSSHELKTISFKATADRMMMLDDLCTLVEGRVPLVIELKSHFNGDARLAIRAAQVLQSYAGPVAVMSFDPAMISAIAMTAPGLPRGLVAERKLLSGIGVGTATYLGAVFQARPHFVAWSVQDLPASLPLLARYAFGLPLLTWTVRTDADRARASRWADQMIFEGFRP</sequence>
<keyword evidence="2" id="KW-1185">Reference proteome</keyword>
<dbReference type="GO" id="GO:0008081">
    <property type="term" value="F:phosphoric diester hydrolase activity"/>
    <property type="evidence" value="ECO:0007669"/>
    <property type="project" value="InterPro"/>
</dbReference>
<evidence type="ECO:0000313" key="2">
    <source>
        <dbReference type="Proteomes" id="UP000194137"/>
    </source>
</evidence>
<dbReference type="InterPro" id="IPR017946">
    <property type="entry name" value="PLC-like_Pdiesterase_TIM-brl"/>
</dbReference>
<dbReference type="GO" id="GO:0006629">
    <property type="term" value="P:lipid metabolic process"/>
    <property type="evidence" value="ECO:0007669"/>
    <property type="project" value="InterPro"/>
</dbReference>